<gene>
    <name evidence="2" type="primary">nad4L</name>
</gene>
<proteinExistence type="predicted"/>
<evidence type="ECO:0000313" key="2">
    <source>
        <dbReference type="EMBL" id="QXM17002.1"/>
    </source>
</evidence>
<organism evidence="2">
    <name type="scientific">Aeolothrips indicus</name>
    <dbReference type="NCBI Taxonomy" id="2856552"/>
    <lineage>
        <taxon>Eukaryota</taxon>
        <taxon>Metazoa</taxon>
        <taxon>Ecdysozoa</taxon>
        <taxon>Arthropoda</taxon>
        <taxon>Hexapoda</taxon>
        <taxon>Insecta</taxon>
        <taxon>Pterygota</taxon>
        <taxon>Neoptera</taxon>
        <taxon>Paraneoptera</taxon>
        <taxon>Thysanoptera</taxon>
        <taxon>Terebrantia</taxon>
        <taxon>Aeolothripoidea</taxon>
        <taxon>Aeolothripidae</taxon>
        <taxon>Aeolothrips</taxon>
    </lineage>
</organism>
<protein>
    <submittedName>
        <fullName evidence="2">NADH dehydrogenase subunit 4L</fullName>
    </submittedName>
</protein>
<reference evidence="2" key="1">
    <citation type="submission" date="2021-04" db="EMBL/GenBank/DDBJ databases">
        <title>Mitogenome of Aeolothrips indicus.</title>
        <authorList>
            <person name="Kumar V."/>
            <person name="Tyagi K."/>
            <person name="Pakrashi A."/>
            <person name="Chandra K."/>
        </authorList>
    </citation>
    <scope>NUCLEOTIDE SEQUENCE</scope>
</reference>
<feature type="transmembrane region" description="Helical" evidence="1">
    <location>
        <begin position="6"/>
        <end position="24"/>
    </location>
</feature>
<dbReference type="AlphaFoldDB" id="A0A8F5PMN1"/>
<keyword evidence="1" id="KW-0472">Membrane</keyword>
<keyword evidence="1" id="KW-1133">Transmembrane helix</keyword>
<dbReference type="EMBL" id="MW899051">
    <property type="protein sequence ID" value="QXM17002.1"/>
    <property type="molecule type" value="Genomic_DNA"/>
</dbReference>
<evidence type="ECO:0000256" key="1">
    <source>
        <dbReference type="SAM" id="Phobius"/>
    </source>
</evidence>
<dbReference type="Gene3D" id="1.10.287.3510">
    <property type="match status" value="1"/>
</dbReference>
<feature type="transmembrane region" description="Helical" evidence="1">
    <location>
        <begin position="31"/>
        <end position="50"/>
    </location>
</feature>
<feature type="transmembrane region" description="Helical" evidence="1">
    <location>
        <begin position="56"/>
        <end position="76"/>
    </location>
</feature>
<geneLocation type="mitochondrion" evidence="2"/>
<keyword evidence="1" id="KW-0812">Transmembrane</keyword>
<name>A0A8F5PMN1_9NEOP</name>
<sequence>MNNLIYMLSFSFFFVVLVFFFHFVNLMNLLLFMEVMYMTMYFVMCLYMGGFMFSSLLYFLIMGVCEGVMGLTYMIILMRVFGKVMMYGLDLSSC</sequence>
<accession>A0A8F5PMN1</accession>
<keyword evidence="2" id="KW-0496">Mitochondrion</keyword>